<protein>
    <recommendedName>
        <fullName evidence="4">DUF2238 domain-containing protein</fullName>
    </recommendedName>
</protein>
<keyword evidence="1" id="KW-0812">Transmembrane</keyword>
<dbReference type="Pfam" id="PF09997">
    <property type="entry name" value="DUF2238"/>
    <property type="match status" value="1"/>
</dbReference>
<evidence type="ECO:0008006" key="4">
    <source>
        <dbReference type="Google" id="ProtNLM"/>
    </source>
</evidence>
<feature type="transmembrane region" description="Helical" evidence="1">
    <location>
        <begin position="123"/>
        <end position="145"/>
    </location>
</feature>
<dbReference type="RefSeq" id="WP_192594683.1">
    <property type="nucleotide sequence ID" value="NZ_BAAALJ010000027.1"/>
</dbReference>
<comment type="caution">
    <text evidence="2">The sequence shown here is derived from an EMBL/GenBank/DDBJ whole genome shotgun (WGS) entry which is preliminary data.</text>
</comment>
<dbReference type="Proteomes" id="UP000643525">
    <property type="component" value="Unassembled WGS sequence"/>
</dbReference>
<organism evidence="2 3">
    <name type="scientific">Nesterenkonia lutea</name>
    <dbReference type="NCBI Taxonomy" id="272919"/>
    <lineage>
        <taxon>Bacteria</taxon>
        <taxon>Bacillati</taxon>
        <taxon>Actinomycetota</taxon>
        <taxon>Actinomycetes</taxon>
        <taxon>Micrococcales</taxon>
        <taxon>Micrococcaceae</taxon>
        <taxon>Nesterenkonia</taxon>
    </lineage>
</organism>
<evidence type="ECO:0000313" key="3">
    <source>
        <dbReference type="Proteomes" id="UP000643525"/>
    </source>
</evidence>
<reference evidence="2 3" key="1">
    <citation type="submission" date="2020-10" db="EMBL/GenBank/DDBJ databases">
        <title>Sequencing the genomes of 1000 actinobacteria strains.</title>
        <authorList>
            <person name="Klenk H.-P."/>
        </authorList>
    </citation>
    <scope>NUCLEOTIDE SEQUENCE [LARGE SCALE GENOMIC DNA]</scope>
    <source>
        <strain evidence="2 3">DSM 15666</strain>
    </source>
</reference>
<feature type="transmembrane region" description="Helical" evidence="1">
    <location>
        <begin position="165"/>
        <end position="186"/>
    </location>
</feature>
<evidence type="ECO:0000256" key="1">
    <source>
        <dbReference type="SAM" id="Phobius"/>
    </source>
</evidence>
<keyword evidence="1" id="KW-0472">Membrane</keyword>
<dbReference type="EMBL" id="JADBED010000001">
    <property type="protein sequence ID" value="MBE1523542.1"/>
    <property type="molecule type" value="Genomic_DNA"/>
</dbReference>
<sequence>MIENFLRPPQGLAEVLADALRAFGVFSVVLAAVFFDLTDAGVLAFVLPGVFAPRFLGTRAGADITLAVTLLIAAWSNVWGLYESVPGWDLAVHFVCTGVLAAALCLLLGRIQVVPEPRSGQVATTLGIVLTTTFGLALSAVWEMVEWFGFVYVAEGINVNYTDTIADMAAGGLGALCAGLFLTFFGRFDRDRRAPKSAGRGIRLD</sequence>
<accession>A0ABR9JDH2</accession>
<feature type="transmembrane region" description="Helical" evidence="1">
    <location>
        <begin position="90"/>
        <end position="111"/>
    </location>
</feature>
<gene>
    <name evidence="2" type="ORF">H4W27_000660</name>
</gene>
<evidence type="ECO:0000313" key="2">
    <source>
        <dbReference type="EMBL" id="MBE1523542.1"/>
    </source>
</evidence>
<dbReference type="InterPro" id="IPR014509">
    <property type="entry name" value="YjdF-like"/>
</dbReference>
<proteinExistence type="predicted"/>
<keyword evidence="3" id="KW-1185">Reference proteome</keyword>
<feature type="transmembrane region" description="Helical" evidence="1">
    <location>
        <begin position="20"/>
        <end position="48"/>
    </location>
</feature>
<feature type="transmembrane region" description="Helical" evidence="1">
    <location>
        <begin position="60"/>
        <end position="78"/>
    </location>
</feature>
<name>A0ABR9JDH2_9MICC</name>
<keyword evidence="1" id="KW-1133">Transmembrane helix</keyword>